<keyword evidence="1" id="KW-1133">Transmembrane helix</keyword>
<evidence type="ECO:0000313" key="3">
    <source>
        <dbReference type="Proteomes" id="UP000569329"/>
    </source>
</evidence>
<dbReference type="EMBL" id="JACGWZ010000007">
    <property type="protein sequence ID" value="MBA8827296.1"/>
    <property type="molecule type" value="Genomic_DNA"/>
</dbReference>
<feature type="transmembrane region" description="Helical" evidence="1">
    <location>
        <begin position="6"/>
        <end position="26"/>
    </location>
</feature>
<accession>A0A839E3Z9</accession>
<protein>
    <submittedName>
        <fullName evidence="2">Uncharacterized protein</fullName>
    </submittedName>
</protein>
<dbReference type="Proteomes" id="UP000569329">
    <property type="component" value="Unassembled WGS sequence"/>
</dbReference>
<organism evidence="2 3">
    <name type="scientific">Halosaccharopolyspora lacisalsi</name>
    <dbReference type="NCBI Taxonomy" id="1000566"/>
    <lineage>
        <taxon>Bacteria</taxon>
        <taxon>Bacillati</taxon>
        <taxon>Actinomycetota</taxon>
        <taxon>Actinomycetes</taxon>
        <taxon>Pseudonocardiales</taxon>
        <taxon>Pseudonocardiaceae</taxon>
        <taxon>Halosaccharopolyspora</taxon>
    </lineage>
</organism>
<comment type="caution">
    <text evidence="2">The sequence shown here is derived from an EMBL/GenBank/DDBJ whole genome shotgun (WGS) entry which is preliminary data.</text>
</comment>
<evidence type="ECO:0000313" key="2">
    <source>
        <dbReference type="EMBL" id="MBA8827296.1"/>
    </source>
</evidence>
<dbReference type="RefSeq" id="WP_182546452.1">
    <property type="nucleotide sequence ID" value="NZ_JACGWZ010000007.1"/>
</dbReference>
<feature type="transmembrane region" description="Helical" evidence="1">
    <location>
        <begin position="38"/>
        <end position="59"/>
    </location>
</feature>
<name>A0A839E3Z9_9PSEU</name>
<feature type="transmembrane region" description="Helical" evidence="1">
    <location>
        <begin position="117"/>
        <end position="137"/>
    </location>
</feature>
<keyword evidence="1" id="KW-0472">Membrane</keyword>
<gene>
    <name evidence="2" type="ORF">FHX42_004680</name>
</gene>
<sequence>MLFLVLLVSPLLSLGLLVMTLVYVLVARGHSLKNSVKVLVQGAVVFTCLAHLVFSWGFFQGLGVPDMGEECASSPRAGGHGPSDLARVDSRLFPPKTVCVWRDGMSFDLVAPYINPLLYTFLAAAVVCVVAAVYFRLRGSRVPTKKESGSGE</sequence>
<keyword evidence="1" id="KW-0812">Transmembrane</keyword>
<reference evidence="2 3" key="1">
    <citation type="submission" date="2020-07" db="EMBL/GenBank/DDBJ databases">
        <title>Sequencing the genomes of 1000 actinobacteria strains.</title>
        <authorList>
            <person name="Klenk H.-P."/>
        </authorList>
    </citation>
    <scope>NUCLEOTIDE SEQUENCE [LARGE SCALE GENOMIC DNA]</scope>
    <source>
        <strain evidence="2 3">DSM 45975</strain>
    </source>
</reference>
<dbReference type="AlphaFoldDB" id="A0A839E3Z9"/>
<proteinExistence type="predicted"/>
<keyword evidence="3" id="KW-1185">Reference proteome</keyword>
<evidence type="ECO:0000256" key="1">
    <source>
        <dbReference type="SAM" id="Phobius"/>
    </source>
</evidence>